<feature type="compositionally biased region" description="Low complexity" evidence="1">
    <location>
        <begin position="351"/>
        <end position="373"/>
    </location>
</feature>
<name>A0A8J3GW96_9RHOB</name>
<protein>
    <recommendedName>
        <fullName evidence="3">LysM domain-containing protein</fullName>
    </recommendedName>
</protein>
<evidence type="ECO:0000256" key="2">
    <source>
        <dbReference type="SAM" id="Phobius"/>
    </source>
</evidence>
<dbReference type="PANTHER" id="PTHR34700">
    <property type="entry name" value="POTASSIUM BINDING PROTEIN KBP"/>
    <property type="match status" value="1"/>
</dbReference>
<dbReference type="PANTHER" id="PTHR34700:SF4">
    <property type="entry name" value="PHAGE-LIKE ELEMENT PBSX PROTEIN XKDP"/>
    <property type="match status" value="1"/>
</dbReference>
<feature type="region of interest" description="Disordered" evidence="1">
    <location>
        <begin position="265"/>
        <end position="374"/>
    </location>
</feature>
<feature type="region of interest" description="Disordered" evidence="1">
    <location>
        <begin position="168"/>
        <end position="188"/>
    </location>
</feature>
<keyword evidence="2" id="KW-1133">Transmembrane helix</keyword>
<comment type="caution">
    <text evidence="4">The sequence shown here is derived from an EMBL/GenBank/DDBJ whole genome shotgun (WGS) entry which is preliminary data.</text>
</comment>
<feature type="transmembrane region" description="Helical" evidence="2">
    <location>
        <begin position="12"/>
        <end position="32"/>
    </location>
</feature>
<reference evidence="4" key="1">
    <citation type="journal article" date="2014" name="Int. J. Syst. Evol. Microbiol.">
        <title>Complete genome sequence of Corynebacterium casei LMG S-19264T (=DSM 44701T), isolated from a smear-ripened cheese.</title>
        <authorList>
            <consortium name="US DOE Joint Genome Institute (JGI-PGF)"/>
            <person name="Walter F."/>
            <person name="Albersmeier A."/>
            <person name="Kalinowski J."/>
            <person name="Ruckert C."/>
        </authorList>
    </citation>
    <scope>NUCLEOTIDE SEQUENCE</scope>
    <source>
        <strain evidence="4">KCTC 42650</strain>
    </source>
</reference>
<evidence type="ECO:0000256" key="1">
    <source>
        <dbReference type="SAM" id="MobiDB-lite"/>
    </source>
</evidence>
<dbReference type="InterPro" id="IPR052196">
    <property type="entry name" value="Bact_Kbp"/>
</dbReference>
<dbReference type="RefSeq" id="WP_268249749.1">
    <property type="nucleotide sequence ID" value="NZ_BNCJ01000003.1"/>
</dbReference>
<evidence type="ECO:0000259" key="3">
    <source>
        <dbReference type="PROSITE" id="PS51782"/>
    </source>
</evidence>
<dbReference type="SMART" id="SM00257">
    <property type="entry name" value="LysM"/>
    <property type="match status" value="1"/>
</dbReference>
<dbReference type="InterPro" id="IPR036779">
    <property type="entry name" value="LysM_dom_sf"/>
</dbReference>
<sequence length="567" mass="57218">MAGQNGGIGTTGLAALAVGALALIGGGVWYAGLLPSLGPQPVAEVPKPAESAPVAEAKPEAAPVAEAKVKAEVTPAFDVVRVEPDGNAVIAGTAAPGARVVFLLDDREIGEAMADGQGKFVGLLTIDMGAGPHLLTMMAELDGQKVASQEPIILAPVVEAPATQMADAGAAVAEPEAKAEPAEAAATPEPVAAATEAAPVVVVEAKPEAVTPAPETSAEAKPEPAVVAQAVEAKPEAAVTEAKPEAPAVAAAQVAEAKPEASASVAEASAATPATEAKPEAAAQSAEVKPEAVAQTAEAKPETTAPTAEAKPEAVAQTAETKPEPTAPAAEAKPEPKPVQVAEARPNVPVPAHADQANAPPAPAGGAVASGLGTSAPAPVQPPVATSIAVLKATKDGVELIQPATPERPDAMEQIALDTISYSETGEVQLAGRAGGQTTVRVYLDNKAVADIGADETGKWKGELSGVKPGIYTLRLDALNAGGEVVSRLETPFKREAPEVLNPPSQENAPDQTPAIRAVTVQKGDTLWAISRERYGNGVLYVRVFEANRDSIRNPDLIYPGQVFSIP</sequence>
<keyword evidence="2" id="KW-0812">Transmembrane</keyword>
<feature type="domain" description="LysM" evidence="3">
    <location>
        <begin position="517"/>
        <end position="566"/>
    </location>
</feature>
<evidence type="ECO:0000313" key="4">
    <source>
        <dbReference type="EMBL" id="GHF44864.1"/>
    </source>
</evidence>
<evidence type="ECO:0000313" key="5">
    <source>
        <dbReference type="Proteomes" id="UP000626220"/>
    </source>
</evidence>
<dbReference type="InterPro" id="IPR018392">
    <property type="entry name" value="LysM"/>
</dbReference>
<dbReference type="PROSITE" id="PS51782">
    <property type="entry name" value="LYSM"/>
    <property type="match status" value="1"/>
</dbReference>
<dbReference type="CDD" id="cd00118">
    <property type="entry name" value="LysM"/>
    <property type="match status" value="1"/>
</dbReference>
<dbReference type="Gene3D" id="3.10.350.10">
    <property type="entry name" value="LysM domain"/>
    <property type="match status" value="1"/>
</dbReference>
<dbReference type="Pfam" id="PF01476">
    <property type="entry name" value="LysM"/>
    <property type="match status" value="1"/>
</dbReference>
<reference evidence="4" key="2">
    <citation type="submission" date="2020-09" db="EMBL/GenBank/DDBJ databases">
        <authorList>
            <person name="Sun Q."/>
            <person name="Kim S."/>
        </authorList>
    </citation>
    <scope>NUCLEOTIDE SEQUENCE</scope>
    <source>
        <strain evidence="4">KCTC 42650</strain>
    </source>
</reference>
<proteinExistence type="predicted"/>
<dbReference type="AlphaFoldDB" id="A0A8J3GW96"/>
<accession>A0A8J3GW96</accession>
<dbReference type="Proteomes" id="UP000626220">
    <property type="component" value="Unassembled WGS sequence"/>
</dbReference>
<organism evidence="4 5">
    <name type="scientific">Seohaeicola zhoushanensis</name>
    <dbReference type="NCBI Taxonomy" id="1569283"/>
    <lineage>
        <taxon>Bacteria</taxon>
        <taxon>Pseudomonadati</taxon>
        <taxon>Pseudomonadota</taxon>
        <taxon>Alphaproteobacteria</taxon>
        <taxon>Rhodobacterales</taxon>
        <taxon>Roseobacteraceae</taxon>
        <taxon>Seohaeicola</taxon>
    </lineage>
</organism>
<keyword evidence="2" id="KW-0472">Membrane</keyword>
<gene>
    <name evidence="4" type="ORF">GCM10017056_15560</name>
</gene>
<keyword evidence="5" id="KW-1185">Reference proteome</keyword>
<feature type="compositionally biased region" description="Low complexity" evidence="1">
    <location>
        <begin position="265"/>
        <end position="287"/>
    </location>
</feature>
<feature type="compositionally biased region" description="Low complexity" evidence="1">
    <location>
        <begin position="296"/>
        <end position="309"/>
    </location>
</feature>
<dbReference type="EMBL" id="BNCJ01000003">
    <property type="protein sequence ID" value="GHF44864.1"/>
    <property type="molecule type" value="Genomic_DNA"/>
</dbReference>